<evidence type="ECO:0000256" key="1">
    <source>
        <dbReference type="SAM" id="MobiDB-lite"/>
    </source>
</evidence>
<evidence type="ECO:0000313" key="3">
    <source>
        <dbReference type="EMBL" id="CAB3790613.1"/>
    </source>
</evidence>
<organism evidence="3 4">
    <name type="scientific">Paraburkholderia ultramafica</name>
    <dbReference type="NCBI Taxonomy" id="1544867"/>
    <lineage>
        <taxon>Bacteria</taxon>
        <taxon>Pseudomonadati</taxon>
        <taxon>Pseudomonadota</taxon>
        <taxon>Betaproteobacteria</taxon>
        <taxon>Burkholderiales</taxon>
        <taxon>Burkholderiaceae</taxon>
        <taxon>Paraburkholderia</taxon>
    </lineage>
</organism>
<accession>A0A6S7B7N7</accession>
<gene>
    <name evidence="3" type="ORF">LMG28614_03104</name>
</gene>
<sequence length="269" mass="28431">MMLWKNSLAAALSAAAAAFVSASAQTVFEGVVKPAVPASQPVEHAVPLRTPASAPQPTQKPAEKPAEKPAHKPAHRRVHAPTHKAAPQPALPVLPAPTLQPAEQPAPTPQPYAQAAPAPQPYAQPAVQPVVNWTLQVIRDGQQVDSFDGTSTVGQARTNRHHKVVTHKVGCQDQPAGSIDLQRTITVSPLRADPTGSVLAIDAQETLESNTTPKTRGGCKLPPQPSLVHATHPGLVVPADQWVNWQIVGQDPSLLYRVRASFAPPSTQP</sequence>
<evidence type="ECO:0000313" key="4">
    <source>
        <dbReference type="Proteomes" id="UP000494365"/>
    </source>
</evidence>
<dbReference type="AlphaFoldDB" id="A0A6S7B7N7"/>
<keyword evidence="4" id="KW-1185">Reference proteome</keyword>
<feature type="region of interest" description="Disordered" evidence="1">
    <location>
        <begin position="44"/>
        <end position="121"/>
    </location>
</feature>
<feature type="chain" id="PRO_5028891862" evidence="2">
    <location>
        <begin position="25"/>
        <end position="269"/>
    </location>
</feature>
<keyword evidence="2" id="KW-0732">Signal</keyword>
<feature type="compositionally biased region" description="Basic residues" evidence="1">
    <location>
        <begin position="71"/>
        <end position="82"/>
    </location>
</feature>
<evidence type="ECO:0000256" key="2">
    <source>
        <dbReference type="SAM" id="SignalP"/>
    </source>
</evidence>
<reference evidence="3 4" key="1">
    <citation type="submission" date="2020-04" db="EMBL/GenBank/DDBJ databases">
        <authorList>
            <person name="De Canck E."/>
        </authorList>
    </citation>
    <scope>NUCLEOTIDE SEQUENCE [LARGE SCALE GENOMIC DNA]</scope>
    <source>
        <strain evidence="3 4">LMG 28614</strain>
    </source>
</reference>
<name>A0A6S7B7N7_9BURK</name>
<protein>
    <submittedName>
        <fullName evidence="3">Uncharacterized protein</fullName>
    </submittedName>
</protein>
<proteinExistence type="predicted"/>
<dbReference type="Proteomes" id="UP000494365">
    <property type="component" value="Unassembled WGS sequence"/>
</dbReference>
<feature type="compositionally biased region" description="Basic and acidic residues" evidence="1">
    <location>
        <begin position="61"/>
        <end position="70"/>
    </location>
</feature>
<dbReference type="EMBL" id="CADIKK010000013">
    <property type="protein sequence ID" value="CAB3790613.1"/>
    <property type="molecule type" value="Genomic_DNA"/>
</dbReference>
<feature type="compositionally biased region" description="Low complexity" evidence="1">
    <location>
        <begin position="111"/>
        <end position="121"/>
    </location>
</feature>
<feature type="signal peptide" evidence="2">
    <location>
        <begin position="1"/>
        <end position="24"/>
    </location>
</feature>